<dbReference type="InterPro" id="IPR023934">
    <property type="entry name" value="LLM_FMN-dep_put"/>
</dbReference>
<keyword evidence="2" id="KW-0503">Monooxygenase</keyword>
<gene>
    <name evidence="5" type="ORF">FA014_09265</name>
</gene>
<feature type="compositionally biased region" description="Low complexity" evidence="3">
    <location>
        <begin position="385"/>
        <end position="399"/>
    </location>
</feature>
<dbReference type="CDD" id="cd01097">
    <property type="entry name" value="Tetrahydromethanopterin_reductase"/>
    <property type="match status" value="1"/>
</dbReference>
<dbReference type="EMBL" id="SZYE01000059">
    <property type="protein sequence ID" value="TKR23814.1"/>
    <property type="molecule type" value="Genomic_DNA"/>
</dbReference>
<evidence type="ECO:0000259" key="4">
    <source>
        <dbReference type="Pfam" id="PF00296"/>
    </source>
</evidence>
<evidence type="ECO:0000313" key="5">
    <source>
        <dbReference type="EMBL" id="TKR23814.1"/>
    </source>
</evidence>
<dbReference type="InterPro" id="IPR050766">
    <property type="entry name" value="Bact_Lucif_Oxidored"/>
</dbReference>
<evidence type="ECO:0000256" key="2">
    <source>
        <dbReference type="ARBA" id="ARBA00023033"/>
    </source>
</evidence>
<dbReference type="GO" id="GO:0016705">
    <property type="term" value="F:oxidoreductase activity, acting on paired donors, with incorporation or reduction of molecular oxygen"/>
    <property type="evidence" value="ECO:0007669"/>
    <property type="project" value="InterPro"/>
</dbReference>
<dbReference type="OrthoDB" id="9776438at2"/>
<dbReference type="Pfam" id="PF00296">
    <property type="entry name" value="Bac_luciferase"/>
    <property type="match status" value="1"/>
</dbReference>
<keyword evidence="1" id="KW-0560">Oxidoreductase</keyword>
<reference evidence="5 6" key="1">
    <citation type="submission" date="2019-05" db="EMBL/GenBank/DDBJ databases">
        <title>Genome sequence of Cellulomonas hominis strain CS1.</title>
        <authorList>
            <person name="Belmont J."/>
            <person name="Maclea K.S."/>
        </authorList>
    </citation>
    <scope>NUCLEOTIDE SEQUENCE [LARGE SCALE GENOMIC DNA]</scope>
    <source>
        <strain evidence="5 6">CS1</strain>
    </source>
</reference>
<dbReference type="GO" id="GO:0005829">
    <property type="term" value="C:cytosol"/>
    <property type="evidence" value="ECO:0007669"/>
    <property type="project" value="TreeGrafter"/>
</dbReference>
<comment type="caution">
    <text evidence="5">The sequence shown here is derived from an EMBL/GenBank/DDBJ whole genome shotgun (WGS) entry which is preliminary data.</text>
</comment>
<feature type="region of interest" description="Disordered" evidence="3">
    <location>
        <begin position="374"/>
        <end position="399"/>
    </location>
</feature>
<sequence>MQFGVFTVSDITPDPHTGRAPDDTERVRSILAIAEHAEEVGLDVFATGEHHNPPFVASSPTTMLGYLAGRTKNIVLSTATTLITTNDPVRLAEEYAMLQVISQGRMDLMMGRGNTGPVYPWFGQDIRQGIPLAIENYALLRRLWEEEVVDWEGKFRTPLQGFTSTPRPLDGVAPFVWHGSIRSPEIAEQAAFYGDGFFHNNIFWPMSHTRQMVQFYRQRFEHYGHGRADQAIVGLGGQVFMRKNSQDAVDEFRPYFDNAPVYGHGPSLEDFSAQTPLTVGSPQQVIDRYAAMRHDVGHYQRQLFLIDHAGLPLKTVLEQLDILGGEVVPVLRKEMESDRPADVPSGPPTHAERVAKARAAGQVHEQTVAAADHWTGKTAEDDAAAADAVTGRQGAASGI</sequence>
<proteinExistence type="predicted"/>
<evidence type="ECO:0000256" key="3">
    <source>
        <dbReference type="SAM" id="MobiDB-lite"/>
    </source>
</evidence>
<accession>A0A7Z8JZ59</accession>
<feature type="domain" description="Luciferase-like" evidence="4">
    <location>
        <begin position="1"/>
        <end position="297"/>
    </location>
</feature>
<protein>
    <submittedName>
        <fullName evidence="5">LLM class flavin-dependent oxidoreductase</fullName>
    </submittedName>
</protein>
<dbReference type="PANTHER" id="PTHR30137:SF8">
    <property type="entry name" value="BLR5498 PROTEIN"/>
    <property type="match status" value="1"/>
</dbReference>
<dbReference type="GO" id="GO:0004497">
    <property type="term" value="F:monooxygenase activity"/>
    <property type="evidence" value="ECO:0007669"/>
    <property type="project" value="UniProtKB-KW"/>
</dbReference>
<evidence type="ECO:0000256" key="1">
    <source>
        <dbReference type="ARBA" id="ARBA00023002"/>
    </source>
</evidence>
<dbReference type="InterPro" id="IPR036661">
    <property type="entry name" value="Luciferase-like_sf"/>
</dbReference>
<name>A0A7Z8JZ59_9CELL</name>
<organism evidence="5 6">
    <name type="scientific">Cellulomonas hominis</name>
    <dbReference type="NCBI Taxonomy" id="156981"/>
    <lineage>
        <taxon>Bacteria</taxon>
        <taxon>Bacillati</taxon>
        <taxon>Actinomycetota</taxon>
        <taxon>Actinomycetes</taxon>
        <taxon>Micrococcales</taxon>
        <taxon>Cellulomonadaceae</taxon>
        <taxon>Cellulomonas</taxon>
    </lineage>
</organism>
<dbReference type="SUPFAM" id="SSF51679">
    <property type="entry name" value="Bacterial luciferase-like"/>
    <property type="match status" value="1"/>
</dbReference>
<dbReference type="Proteomes" id="UP000308121">
    <property type="component" value="Unassembled WGS sequence"/>
</dbReference>
<dbReference type="PANTHER" id="PTHR30137">
    <property type="entry name" value="LUCIFERASE-LIKE MONOOXYGENASE"/>
    <property type="match status" value="1"/>
</dbReference>
<dbReference type="InterPro" id="IPR011251">
    <property type="entry name" value="Luciferase-like_dom"/>
</dbReference>
<dbReference type="Gene3D" id="3.20.20.30">
    <property type="entry name" value="Luciferase-like domain"/>
    <property type="match status" value="1"/>
</dbReference>
<evidence type="ECO:0000313" key="6">
    <source>
        <dbReference type="Proteomes" id="UP000308121"/>
    </source>
</evidence>
<dbReference type="RefSeq" id="WP_154729401.1">
    <property type="nucleotide sequence ID" value="NZ_SZYE01000059.1"/>
</dbReference>
<dbReference type="AlphaFoldDB" id="A0A7Z8JZ59"/>
<dbReference type="NCBIfam" id="TIGR04036">
    <property type="entry name" value="LLM_CE1758_fam"/>
    <property type="match status" value="1"/>
</dbReference>